<accession>A0A1K0GIK1</accession>
<evidence type="ECO:0000313" key="3">
    <source>
        <dbReference type="EMBL" id="OJF10756.1"/>
    </source>
</evidence>
<dbReference type="PROSITE" id="PS51374">
    <property type="entry name" value="NDPK_LIKE"/>
    <property type="match status" value="1"/>
</dbReference>
<keyword evidence="4" id="KW-1185">Reference proteome</keyword>
<protein>
    <recommendedName>
        <fullName evidence="2">Nucleoside diphosphate kinase-like domain-containing protein</fullName>
    </recommendedName>
</protein>
<dbReference type="InterPro" id="IPR036850">
    <property type="entry name" value="NDK-like_dom_sf"/>
</dbReference>
<evidence type="ECO:0000256" key="1">
    <source>
        <dbReference type="PROSITE-ProRule" id="PRU00706"/>
    </source>
</evidence>
<sequence length="175" mass="19241">MGVVTPPRVDWSDWTVILLKPDCLARGLREPVLVWLQREVQVVDVRTIWPTEAQIFVHYSDMLPLSTQIGRDVPAELRRIFVGQPTGLALGYGPNAAPRLRERLGPTDPATAPADTIRGRFGIDSLRTAMAEGRLVDNLIHSSDTVEVVPRDFGIWYGPTAAHLLTAPTPSGGTR</sequence>
<comment type="similarity">
    <text evidence="1">Belongs to the NDK family.</text>
</comment>
<dbReference type="SUPFAM" id="SSF54919">
    <property type="entry name" value="Nucleoside diphosphate kinase, NDK"/>
    <property type="match status" value="1"/>
</dbReference>
<gene>
    <name evidence="3" type="ORF">BG844_30310</name>
</gene>
<proteinExistence type="inferred from homology"/>
<dbReference type="Proteomes" id="UP000182486">
    <property type="component" value="Unassembled WGS sequence"/>
</dbReference>
<feature type="domain" description="Nucleoside diphosphate kinase-like" evidence="2">
    <location>
        <begin position="12"/>
        <end position="164"/>
    </location>
</feature>
<dbReference type="SMART" id="SM00562">
    <property type="entry name" value="NDK"/>
    <property type="match status" value="1"/>
</dbReference>
<dbReference type="AlphaFoldDB" id="A0A1K0GIK1"/>
<evidence type="ECO:0000313" key="4">
    <source>
        <dbReference type="Proteomes" id="UP000182486"/>
    </source>
</evidence>
<dbReference type="Pfam" id="PF00334">
    <property type="entry name" value="NDK"/>
    <property type="match status" value="1"/>
</dbReference>
<name>A0A1K0GIK1_9ACTN</name>
<organism evidence="3 4">
    <name type="scientific">Couchioplanes caeruleus subsp. caeruleus</name>
    <dbReference type="NCBI Taxonomy" id="56427"/>
    <lineage>
        <taxon>Bacteria</taxon>
        <taxon>Bacillati</taxon>
        <taxon>Actinomycetota</taxon>
        <taxon>Actinomycetes</taxon>
        <taxon>Micromonosporales</taxon>
        <taxon>Micromonosporaceae</taxon>
        <taxon>Couchioplanes</taxon>
    </lineage>
</organism>
<dbReference type="EMBL" id="MEIA01000460">
    <property type="protein sequence ID" value="OJF10756.1"/>
    <property type="molecule type" value="Genomic_DNA"/>
</dbReference>
<dbReference type="Gene3D" id="3.30.70.141">
    <property type="entry name" value="Nucleoside diphosphate kinase-like domain"/>
    <property type="match status" value="1"/>
</dbReference>
<reference evidence="3 4" key="1">
    <citation type="submission" date="2016-09" db="EMBL/GenBank/DDBJ databases">
        <title>Couchioplanes caeruleus draft genome sequence.</title>
        <authorList>
            <person name="Sheehan J."/>
            <person name="Caffrey P."/>
        </authorList>
    </citation>
    <scope>NUCLEOTIDE SEQUENCE [LARGE SCALE GENOMIC DNA]</scope>
    <source>
        <strain evidence="3 4">DSM 43634</strain>
    </source>
</reference>
<dbReference type="InterPro" id="IPR034907">
    <property type="entry name" value="NDK-like_dom"/>
</dbReference>
<comment type="caution">
    <text evidence="3">The sequence shown here is derived from an EMBL/GenBank/DDBJ whole genome shotgun (WGS) entry which is preliminary data.</text>
</comment>
<comment type="caution">
    <text evidence="1">Lacks conserved residue(s) required for the propagation of feature annotation.</text>
</comment>
<evidence type="ECO:0000259" key="2">
    <source>
        <dbReference type="SMART" id="SM00562"/>
    </source>
</evidence>